<evidence type="ECO:0008006" key="6">
    <source>
        <dbReference type="Google" id="ProtNLM"/>
    </source>
</evidence>
<evidence type="ECO:0000313" key="5">
    <source>
        <dbReference type="Proteomes" id="UP000252023"/>
    </source>
</evidence>
<dbReference type="PIRSF" id="PIRSF007542">
    <property type="entry name" value="UCP007542"/>
    <property type="match status" value="1"/>
</dbReference>
<proteinExistence type="predicted"/>
<keyword evidence="1" id="KW-0472">Membrane</keyword>
<keyword evidence="5" id="KW-1185">Reference proteome</keyword>
<dbReference type="Proteomes" id="UP000252023">
    <property type="component" value="Chromosome"/>
</dbReference>
<dbReference type="Pfam" id="PF10081">
    <property type="entry name" value="Abhydrolase_9"/>
    <property type="match status" value="1"/>
</dbReference>
<keyword evidence="1" id="KW-0812">Transmembrane</keyword>
<sequence length="554" mass="59933">MANMRVGRSLGVSLLPLFLGLVLFAASLTPSLIPRAWAVQGALGGLVAALGYMIGRLLLTLWRALELPMLRGRAALYGHLIAAIPVLMALVLCLGHARGWQNGIRSRMGMELIDTIDVPNMVLVAVTVLAVLLLLGGLVQGAFDRLRARLYRHMPRRTANVAGLLIVIVALTIGTRDGVLDRVVRALDESYTTAQELFDTAPPAPADPRTPGSAASLVDWGSMGQPGRNFVTGGPDGAAIAAFSGRPAKNPIRVYVGLAEADTAEARADRALEELIRLGGFDRKVLIVAMPTGTGWLDPGSFDVVEYMQDGDIASVAVQYSYLQSPLALLLETRAGLDQARALIRAVHRHWRSLPRDSRPRLYIHGLSLGAWASMYGTDLFSLLDSPINGALWAGPPFPSARWNEAMAERNPGTPYVAPQVGESRLIRFASHTQDAGGAQGWGDMRLMFLQYSSDPIVFYEPASFWRPPVWMREAPAPDVSPDLTFTPVVTQFQLVVDMILATSAPAGHGHSYYARDYIGPWVAVTDPEGWTQADSDRLAAHCNRGFQQGCDNG</sequence>
<name>A0A344PLG6_9RHOB</name>
<feature type="transmembrane region" description="Helical" evidence="1">
    <location>
        <begin position="159"/>
        <end position="175"/>
    </location>
</feature>
<dbReference type="KEGG" id="pars:DRW48_11400"/>
<protein>
    <recommendedName>
        <fullName evidence="6">Alpha/beta-hydrolase family protein</fullName>
    </recommendedName>
</protein>
<evidence type="ECO:0000313" key="4">
    <source>
        <dbReference type="EMBL" id="AXC50221.1"/>
    </source>
</evidence>
<evidence type="ECO:0000256" key="1">
    <source>
        <dbReference type="SAM" id="Phobius"/>
    </source>
</evidence>
<evidence type="ECO:0000259" key="2">
    <source>
        <dbReference type="Pfam" id="PF10081"/>
    </source>
</evidence>
<gene>
    <name evidence="4" type="ORF">DRW48_11400</name>
</gene>
<feature type="domain" description="Alpha/beta-hydrolase catalytic" evidence="2">
    <location>
        <begin position="252"/>
        <end position="539"/>
    </location>
</feature>
<feature type="domain" description="Alpha/beta-hydrolase N-terminal" evidence="3">
    <location>
        <begin position="28"/>
        <end position="235"/>
    </location>
</feature>
<organism evidence="4 5">
    <name type="scientific">Paracoccus suum</name>
    <dbReference type="NCBI Taxonomy" id="2259340"/>
    <lineage>
        <taxon>Bacteria</taxon>
        <taxon>Pseudomonadati</taxon>
        <taxon>Pseudomonadota</taxon>
        <taxon>Alphaproteobacteria</taxon>
        <taxon>Rhodobacterales</taxon>
        <taxon>Paracoccaceae</taxon>
        <taxon>Paracoccus</taxon>
    </lineage>
</organism>
<dbReference type="OrthoDB" id="4397445at2"/>
<dbReference type="EMBL" id="CP030918">
    <property type="protein sequence ID" value="AXC50221.1"/>
    <property type="molecule type" value="Genomic_DNA"/>
</dbReference>
<feature type="transmembrane region" description="Helical" evidence="1">
    <location>
        <begin position="118"/>
        <end position="139"/>
    </location>
</feature>
<keyword evidence="1" id="KW-1133">Transmembrane helix</keyword>
<feature type="transmembrane region" description="Helical" evidence="1">
    <location>
        <begin position="74"/>
        <end position="98"/>
    </location>
</feature>
<evidence type="ECO:0000259" key="3">
    <source>
        <dbReference type="Pfam" id="PF15420"/>
    </source>
</evidence>
<accession>A0A344PLG6</accession>
<dbReference type="AlphaFoldDB" id="A0A344PLG6"/>
<dbReference type="Pfam" id="PF15420">
    <property type="entry name" value="Abhydrolase_9_N"/>
    <property type="match status" value="1"/>
</dbReference>
<dbReference type="InterPro" id="IPR012037">
    <property type="entry name" value="Alpha/beta-hydrolase_fam"/>
</dbReference>
<dbReference type="InterPro" id="IPR027788">
    <property type="entry name" value="Alpha/beta-hydrolase_N_dom"/>
</dbReference>
<dbReference type="InterPro" id="IPR027787">
    <property type="entry name" value="Alpha/beta-hydrolase_catalytic"/>
</dbReference>
<reference evidence="5" key="1">
    <citation type="submission" date="2018-07" db="EMBL/GenBank/DDBJ databases">
        <title>Genome sequencing of Paracoccus sp. SC2-6.</title>
        <authorList>
            <person name="Heo J."/>
            <person name="Kim S.-J."/>
            <person name="Kwon S.-W."/>
        </authorList>
    </citation>
    <scope>NUCLEOTIDE SEQUENCE [LARGE SCALE GENOMIC DNA]</scope>
    <source>
        <strain evidence="5">SC2-6</strain>
    </source>
</reference>
<feature type="transmembrane region" description="Helical" evidence="1">
    <location>
        <begin position="41"/>
        <end position="62"/>
    </location>
</feature>